<evidence type="ECO:0000259" key="2">
    <source>
        <dbReference type="PROSITE" id="PS50181"/>
    </source>
</evidence>
<name>A0A8K0SSE9_9HYPO</name>
<evidence type="ECO:0000256" key="1">
    <source>
        <dbReference type="SAM" id="MobiDB-lite"/>
    </source>
</evidence>
<dbReference type="Proteomes" id="UP000813444">
    <property type="component" value="Unassembled WGS sequence"/>
</dbReference>
<dbReference type="OrthoDB" id="3766406at2759"/>
<protein>
    <recommendedName>
        <fullName evidence="2">F-box domain-containing protein</fullName>
    </recommendedName>
</protein>
<proteinExistence type="predicted"/>
<accession>A0A8K0SSE9</accession>
<dbReference type="InterPro" id="IPR001810">
    <property type="entry name" value="F-box_dom"/>
</dbReference>
<evidence type="ECO:0000313" key="4">
    <source>
        <dbReference type="Proteomes" id="UP000813444"/>
    </source>
</evidence>
<keyword evidence="4" id="KW-1185">Reference proteome</keyword>
<feature type="region of interest" description="Disordered" evidence="1">
    <location>
        <begin position="363"/>
        <end position="385"/>
    </location>
</feature>
<feature type="compositionally biased region" description="Basic residues" evidence="1">
    <location>
        <begin position="373"/>
        <end position="385"/>
    </location>
</feature>
<feature type="domain" description="F-box" evidence="2">
    <location>
        <begin position="5"/>
        <end position="51"/>
    </location>
</feature>
<comment type="caution">
    <text evidence="3">The sequence shown here is derived from an EMBL/GenBank/DDBJ whole genome shotgun (WGS) entry which is preliminary data.</text>
</comment>
<gene>
    <name evidence="3" type="ORF">B0I35DRAFT_408514</name>
</gene>
<dbReference type="EMBL" id="JAGPNK010000006">
    <property type="protein sequence ID" value="KAH7319737.1"/>
    <property type="molecule type" value="Genomic_DNA"/>
</dbReference>
<dbReference type="PROSITE" id="PS50181">
    <property type="entry name" value="FBOX"/>
    <property type="match status" value="1"/>
</dbReference>
<sequence length="403" mass="47445">MESSGNLLANLPPELLLNILDLLPKISRVSLALTGKALLGMIRPSGIFPVMYGVDRITFRLYVEPKSRHVYSCFTCKRLHDYDPRRESGWRCRGLPGPVITVPGRHHHIRDRVEKLCYPQERRVDASFRPRNRHRREEIRLDWHPARLCGDHRFYRFEEVHLVMNRHFHAFGLSLEVLKEEYQFKRWINILRLQRSKHHFPLAKHRSASQCQKPPVWMPPSRAELDSYLSHDDPEIAPRGTTGVLKERLDRIVEPWEFSHKTRARIIDDELYISSSHTVTGPLLPRSRFDEVIRKLQLPICRHIFSDCPRWEDNMAYPIRSCDFCFTDFQVSIQKSQGEKQWEFALTTYHRLGACRTPADPTWSKLNETERQGHRRGGPYGQRKGKVTFRAGDVRRKWMSNNG</sequence>
<dbReference type="AlphaFoldDB" id="A0A8K0SSE9"/>
<organism evidence="3 4">
    <name type="scientific">Stachybotrys elegans</name>
    <dbReference type="NCBI Taxonomy" id="80388"/>
    <lineage>
        <taxon>Eukaryota</taxon>
        <taxon>Fungi</taxon>
        <taxon>Dikarya</taxon>
        <taxon>Ascomycota</taxon>
        <taxon>Pezizomycotina</taxon>
        <taxon>Sordariomycetes</taxon>
        <taxon>Hypocreomycetidae</taxon>
        <taxon>Hypocreales</taxon>
        <taxon>Stachybotryaceae</taxon>
        <taxon>Stachybotrys</taxon>
    </lineage>
</organism>
<reference evidence="3" key="1">
    <citation type="journal article" date="2021" name="Nat. Commun.">
        <title>Genetic determinants of endophytism in the Arabidopsis root mycobiome.</title>
        <authorList>
            <person name="Mesny F."/>
            <person name="Miyauchi S."/>
            <person name="Thiergart T."/>
            <person name="Pickel B."/>
            <person name="Atanasova L."/>
            <person name="Karlsson M."/>
            <person name="Huettel B."/>
            <person name="Barry K.W."/>
            <person name="Haridas S."/>
            <person name="Chen C."/>
            <person name="Bauer D."/>
            <person name="Andreopoulos W."/>
            <person name="Pangilinan J."/>
            <person name="LaButti K."/>
            <person name="Riley R."/>
            <person name="Lipzen A."/>
            <person name="Clum A."/>
            <person name="Drula E."/>
            <person name="Henrissat B."/>
            <person name="Kohler A."/>
            <person name="Grigoriev I.V."/>
            <person name="Martin F.M."/>
            <person name="Hacquard S."/>
        </authorList>
    </citation>
    <scope>NUCLEOTIDE SEQUENCE</scope>
    <source>
        <strain evidence="3">MPI-CAGE-CH-0235</strain>
    </source>
</reference>
<evidence type="ECO:0000313" key="3">
    <source>
        <dbReference type="EMBL" id="KAH7319737.1"/>
    </source>
</evidence>